<dbReference type="Proteomes" id="UP000054217">
    <property type="component" value="Unassembled WGS sequence"/>
</dbReference>
<dbReference type="InParanoid" id="A0A0C3IXN7"/>
<gene>
    <name evidence="1" type="ORF">M404DRAFT_1002994</name>
</gene>
<organism evidence="1 2">
    <name type="scientific">Pisolithus tinctorius Marx 270</name>
    <dbReference type="NCBI Taxonomy" id="870435"/>
    <lineage>
        <taxon>Eukaryota</taxon>
        <taxon>Fungi</taxon>
        <taxon>Dikarya</taxon>
        <taxon>Basidiomycota</taxon>
        <taxon>Agaricomycotina</taxon>
        <taxon>Agaricomycetes</taxon>
        <taxon>Agaricomycetidae</taxon>
        <taxon>Boletales</taxon>
        <taxon>Sclerodermatineae</taxon>
        <taxon>Pisolithaceae</taxon>
        <taxon>Pisolithus</taxon>
    </lineage>
</organism>
<protein>
    <submittedName>
        <fullName evidence="1">Uncharacterized protein</fullName>
    </submittedName>
</protein>
<reference evidence="2" key="2">
    <citation type="submission" date="2015-01" db="EMBL/GenBank/DDBJ databases">
        <title>Evolutionary Origins and Diversification of the Mycorrhizal Mutualists.</title>
        <authorList>
            <consortium name="DOE Joint Genome Institute"/>
            <consortium name="Mycorrhizal Genomics Consortium"/>
            <person name="Kohler A."/>
            <person name="Kuo A."/>
            <person name="Nagy L.G."/>
            <person name="Floudas D."/>
            <person name="Copeland A."/>
            <person name="Barry K.W."/>
            <person name="Cichocki N."/>
            <person name="Veneault-Fourrey C."/>
            <person name="LaButti K."/>
            <person name="Lindquist E.A."/>
            <person name="Lipzen A."/>
            <person name="Lundell T."/>
            <person name="Morin E."/>
            <person name="Murat C."/>
            <person name="Riley R."/>
            <person name="Ohm R."/>
            <person name="Sun H."/>
            <person name="Tunlid A."/>
            <person name="Henrissat B."/>
            <person name="Grigoriev I.V."/>
            <person name="Hibbett D.S."/>
            <person name="Martin F."/>
        </authorList>
    </citation>
    <scope>NUCLEOTIDE SEQUENCE [LARGE SCALE GENOMIC DNA]</scope>
    <source>
        <strain evidence="2">Marx 270</strain>
    </source>
</reference>
<sequence>MPSPAAYHAVAGLGYPSSESTVFRQESNPFGSNYTASLHLRSNHSKVIWLHHEDNSTLLETCQYLASAPFPTLLLPLATGPYRYYRRPNYLSRTRRNSSAPISTDGEAWKNLAHPLQSTNCFSVKSILPTGQLVRWA</sequence>
<evidence type="ECO:0000313" key="1">
    <source>
        <dbReference type="EMBL" id="KIO01598.1"/>
    </source>
</evidence>
<accession>A0A0C3IXN7</accession>
<dbReference type="AlphaFoldDB" id="A0A0C3IXN7"/>
<evidence type="ECO:0000313" key="2">
    <source>
        <dbReference type="Proteomes" id="UP000054217"/>
    </source>
</evidence>
<proteinExistence type="predicted"/>
<keyword evidence="2" id="KW-1185">Reference proteome</keyword>
<name>A0A0C3IXN7_PISTI</name>
<reference evidence="1 2" key="1">
    <citation type="submission" date="2014-04" db="EMBL/GenBank/DDBJ databases">
        <authorList>
            <consortium name="DOE Joint Genome Institute"/>
            <person name="Kuo A."/>
            <person name="Kohler A."/>
            <person name="Costa M.D."/>
            <person name="Nagy L.G."/>
            <person name="Floudas D."/>
            <person name="Copeland A."/>
            <person name="Barry K.W."/>
            <person name="Cichocki N."/>
            <person name="Veneault-Fourrey C."/>
            <person name="LaButti K."/>
            <person name="Lindquist E.A."/>
            <person name="Lipzen A."/>
            <person name="Lundell T."/>
            <person name="Morin E."/>
            <person name="Murat C."/>
            <person name="Sun H."/>
            <person name="Tunlid A."/>
            <person name="Henrissat B."/>
            <person name="Grigoriev I.V."/>
            <person name="Hibbett D.S."/>
            <person name="Martin F."/>
            <person name="Nordberg H.P."/>
            <person name="Cantor M.N."/>
            <person name="Hua S.X."/>
        </authorList>
    </citation>
    <scope>NUCLEOTIDE SEQUENCE [LARGE SCALE GENOMIC DNA]</scope>
    <source>
        <strain evidence="1 2">Marx 270</strain>
    </source>
</reference>
<dbReference type="EMBL" id="KN831987">
    <property type="protein sequence ID" value="KIO01598.1"/>
    <property type="molecule type" value="Genomic_DNA"/>
</dbReference>
<dbReference type="HOGENOM" id="CLU_1865953_0_0_1"/>